<sequence>MDFIKILPVELSEFILQHLTTRELLNVTLVSKSWNKFISESSNLMKNIKFVFDLINDKFPLTSERKIFLIESPRIYQHLEISRVDTKYLKDIYDIYKLKRNQVKSLKLHHLNFISTKDLADFFGLFNLTVEKIIFGFINVKIIHELDCDEFKNLKSLYLISNESINCSSIFEKCKNLIELYIVGRSKEIKSIKIIVTLLQQNEKLKVLDLSLETGYQILENKEIISKIPFKLHTFRAKIWSKTYFRNFFLSQINSIQTLKLHRIDYLEDLQTIFTMQNLKSVDLGLVQELDLTNINLTLNTSIEHLEFFDMNCKIETIRLIITSAPNTKDMKIFCMTREIMQFVSLKMKSLKSLTMFIPMSYNMNDFPAPIDSVKSILKSTKIKYIFI</sequence>
<gene>
    <name evidence="2" type="ORF">PVAND_013911</name>
</gene>
<evidence type="ECO:0000313" key="3">
    <source>
        <dbReference type="Proteomes" id="UP001107558"/>
    </source>
</evidence>
<dbReference type="SUPFAM" id="SSF81383">
    <property type="entry name" value="F-box domain"/>
    <property type="match status" value="1"/>
</dbReference>
<dbReference type="PROSITE" id="PS50181">
    <property type="entry name" value="FBOX"/>
    <property type="match status" value="1"/>
</dbReference>
<evidence type="ECO:0000259" key="1">
    <source>
        <dbReference type="PROSITE" id="PS50181"/>
    </source>
</evidence>
<dbReference type="SMART" id="SM00256">
    <property type="entry name" value="FBOX"/>
    <property type="match status" value="1"/>
</dbReference>
<dbReference type="EMBL" id="JADBJN010000001">
    <property type="protein sequence ID" value="KAG5684697.1"/>
    <property type="molecule type" value="Genomic_DNA"/>
</dbReference>
<dbReference type="Proteomes" id="UP001107558">
    <property type="component" value="Chromosome 1"/>
</dbReference>
<evidence type="ECO:0000313" key="2">
    <source>
        <dbReference type="EMBL" id="KAG5684697.1"/>
    </source>
</evidence>
<protein>
    <recommendedName>
        <fullName evidence="1">F-box domain-containing protein</fullName>
    </recommendedName>
</protein>
<dbReference type="SUPFAM" id="SSF52058">
    <property type="entry name" value="L domain-like"/>
    <property type="match status" value="1"/>
</dbReference>
<name>A0A9J6CR55_POLVA</name>
<comment type="caution">
    <text evidence="2">The sequence shown here is derived from an EMBL/GenBank/DDBJ whole genome shotgun (WGS) entry which is preliminary data.</text>
</comment>
<keyword evidence="3" id="KW-1185">Reference proteome</keyword>
<dbReference type="Gene3D" id="3.80.10.10">
    <property type="entry name" value="Ribonuclease Inhibitor"/>
    <property type="match status" value="1"/>
</dbReference>
<dbReference type="InterPro" id="IPR032675">
    <property type="entry name" value="LRR_dom_sf"/>
</dbReference>
<reference evidence="2" key="1">
    <citation type="submission" date="2021-03" db="EMBL/GenBank/DDBJ databases">
        <title>Chromosome level genome of the anhydrobiotic midge Polypedilum vanderplanki.</title>
        <authorList>
            <person name="Yoshida Y."/>
            <person name="Kikawada T."/>
            <person name="Gusev O."/>
        </authorList>
    </citation>
    <scope>NUCLEOTIDE SEQUENCE</scope>
    <source>
        <strain evidence="2">NIAS01</strain>
        <tissue evidence="2">Whole body or cell culture</tissue>
    </source>
</reference>
<dbReference type="OrthoDB" id="550575at2759"/>
<feature type="domain" description="F-box" evidence="1">
    <location>
        <begin position="1"/>
        <end position="48"/>
    </location>
</feature>
<dbReference type="AlphaFoldDB" id="A0A9J6CR55"/>
<proteinExistence type="predicted"/>
<dbReference type="InterPro" id="IPR036047">
    <property type="entry name" value="F-box-like_dom_sf"/>
</dbReference>
<dbReference type="Pfam" id="PF12937">
    <property type="entry name" value="F-box-like"/>
    <property type="match status" value="1"/>
</dbReference>
<accession>A0A9J6CR55</accession>
<dbReference type="InterPro" id="IPR001810">
    <property type="entry name" value="F-box_dom"/>
</dbReference>
<dbReference type="Gene3D" id="1.20.1280.50">
    <property type="match status" value="1"/>
</dbReference>
<organism evidence="2 3">
    <name type="scientific">Polypedilum vanderplanki</name>
    <name type="common">Sleeping chironomid midge</name>
    <dbReference type="NCBI Taxonomy" id="319348"/>
    <lineage>
        <taxon>Eukaryota</taxon>
        <taxon>Metazoa</taxon>
        <taxon>Ecdysozoa</taxon>
        <taxon>Arthropoda</taxon>
        <taxon>Hexapoda</taxon>
        <taxon>Insecta</taxon>
        <taxon>Pterygota</taxon>
        <taxon>Neoptera</taxon>
        <taxon>Endopterygota</taxon>
        <taxon>Diptera</taxon>
        <taxon>Nematocera</taxon>
        <taxon>Chironomoidea</taxon>
        <taxon>Chironomidae</taxon>
        <taxon>Chironominae</taxon>
        <taxon>Polypedilum</taxon>
        <taxon>Polypedilum</taxon>
    </lineage>
</organism>